<evidence type="ECO:0000313" key="3">
    <source>
        <dbReference type="Proteomes" id="UP000498980"/>
    </source>
</evidence>
<dbReference type="AlphaFoldDB" id="A0A7J0C8M2"/>
<protein>
    <submittedName>
        <fullName evidence="1">Uncharacterized protein</fullName>
    </submittedName>
</protein>
<accession>A0A7J0C8M2</accession>
<name>A0A7J0C8M2_9ACTN</name>
<evidence type="ECO:0000313" key="4">
    <source>
        <dbReference type="Proteomes" id="UP000530403"/>
    </source>
</evidence>
<dbReference type="EMBL" id="JACCCF010000001">
    <property type="protein sequence ID" value="NYE42394.1"/>
    <property type="molecule type" value="Genomic_DNA"/>
</dbReference>
<dbReference type="EMBL" id="BLWC01000001">
    <property type="protein sequence ID" value="GFM98792.1"/>
    <property type="molecule type" value="Genomic_DNA"/>
</dbReference>
<dbReference type="RefSeq" id="WP_173314975.1">
    <property type="nucleotide sequence ID" value="NZ_BAAAUE010000009.1"/>
</dbReference>
<keyword evidence="3" id="KW-1185">Reference proteome</keyword>
<gene>
    <name evidence="2" type="ORF">HEB29_003405</name>
    <name evidence="1" type="ORF">Sfulv_36030</name>
</gene>
<organism evidence="1 3">
    <name type="scientific">Streptomyces fulvorobeus</name>
    <dbReference type="NCBI Taxonomy" id="284028"/>
    <lineage>
        <taxon>Bacteria</taxon>
        <taxon>Bacillati</taxon>
        <taxon>Actinomycetota</taxon>
        <taxon>Actinomycetes</taxon>
        <taxon>Kitasatosporales</taxon>
        <taxon>Streptomycetaceae</taxon>
        <taxon>Streptomyces</taxon>
    </lineage>
</organism>
<comment type="caution">
    <text evidence="1">The sequence shown here is derived from an EMBL/GenBank/DDBJ whole genome shotgun (WGS) entry which is preliminary data.</text>
</comment>
<evidence type="ECO:0000313" key="1">
    <source>
        <dbReference type="EMBL" id="GFM98792.1"/>
    </source>
</evidence>
<dbReference type="Proteomes" id="UP000530403">
    <property type="component" value="Unassembled WGS sequence"/>
</dbReference>
<reference evidence="1 3" key="1">
    <citation type="submission" date="2020-05" db="EMBL/GenBank/DDBJ databases">
        <title>Whole genome shotgun sequence of Streptomyces fulvorobeus NBRC 15897.</title>
        <authorList>
            <person name="Komaki H."/>
            <person name="Tamura T."/>
        </authorList>
    </citation>
    <scope>NUCLEOTIDE SEQUENCE [LARGE SCALE GENOMIC DNA]</scope>
    <source>
        <strain evidence="1 3">NBRC 15897</strain>
    </source>
</reference>
<proteinExistence type="predicted"/>
<sequence>MSMPPGMPLPALLVPDCTSEKAHRAAYERAKADNSIFVCITRQGAHWNVVLDVISRPLVTDEAAKILRSAVEELVATGAAAGGADYSTEYISMHQVGSEGRAREIAAAFHAAIYGLQQLQITVPLPRQSA</sequence>
<dbReference type="Proteomes" id="UP000498980">
    <property type="component" value="Unassembled WGS sequence"/>
</dbReference>
<evidence type="ECO:0000313" key="2">
    <source>
        <dbReference type="EMBL" id="NYE42394.1"/>
    </source>
</evidence>
<reference evidence="2 4" key="2">
    <citation type="submission" date="2020-07" db="EMBL/GenBank/DDBJ databases">
        <title>Sequencing the genomes of 1000 actinobacteria strains.</title>
        <authorList>
            <person name="Klenk H.-P."/>
        </authorList>
    </citation>
    <scope>NUCLEOTIDE SEQUENCE [LARGE SCALE GENOMIC DNA]</scope>
    <source>
        <strain evidence="2 4">DSM 41455</strain>
    </source>
</reference>